<accession>A0ABN1PWT3</accession>
<name>A0ABN1PWT3_9ACTN</name>
<organism evidence="3 4">
    <name type="scientific">Streptomyces thermoalcalitolerans</name>
    <dbReference type="NCBI Taxonomy" id="65605"/>
    <lineage>
        <taxon>Bacteria</taxon>
        <taxon>Bacillati</taxon>
        <taxon>Actinomycetota</taxon>
        <taxon>Actinomycetes</taxon>
        <taxon>Kitasatosporales</taxon>
        <taxon>Streptomycetaceae</taxon>
        <taxon>Streptomyces</taxon>
    </lineage>
</organism>
<evidence type="ECO:0000256" key="2">
    <source>
        <dbReference type="SAM" id="Phobius"/>
    </source>
</evidence>
<keyword evidence="2" id="KW-0472">Membrane</keyword>
<proteinExistence type="predicted"/>
<keyword evidence="2" id="KW-0812">Transmembrane</keyword>
<keyword evidence="2" id="KW-1133">Transmembrane helix</keyword>
<evidence type="ECO:0000313" key="4">
    <source>
        <dbReference type="Proteomes" id="UP001501005"/>
    </source>
</evidence>
<feature type="transmembrane region" description="Helical" evidence="2">
    <location>
        <begin position="53"/>
        <end position="77"/>
    </location>
</feature>
<protein>
    <submittedName>
        <fullName evidence="3">Uncharacterized protein</fullName>
    </submittedName>
</protein>
<evidence type="ECO:0000313" key="3">
    <source>
        <dbReference type="EMBL" id="GAA0934289.1"/>
    </source>
</evidence>
<feature type="compositionally biased region" description="Acidic residues" evidence="1">
    <location>
        <begin position="217"/>
        <end position="226"/>
    </location>
</feature>
<keyword evidence="4" id="KW-1185">Reference proteome</keyword>
<dbReference type="EMBL" id="BAAAHG010000136">
    <property type="protein sequence ID" value="GAA0934289.1"/>
    <property type="molecule type" value="Genomic_DNA"/>
</dbReference>
<sequence>MMDGNSIPPRFESHYDRLSYLLAEYKIGVYIAVLAVTALIVSGRLGIPEMPSGVAWALKWTAIGIIPAMVAAKVAIVDRWIPDPRKRILVVDLEDEIDVTGKLCPQTVWSKRETGEHPAIEPDRGMFDAIVTKFDWDDDLGRLEVEGGNEELVLEVLTTQGKLDAVYGQLLEDSAKLDRLQAQQRLKTLEIEERIVNSLIAAVEHGLEFDPGTTEEIVDSDLESDNVDANKRTRDASRSDDQEERPTLREVLPDTARNEIDAVERARATDGGRDQ</sequence>
<gene>
    <name evidence="3" type="ORF">GCM10009549_58180</name>
</gene>
<feature type="region of interest" description="Disordered" evidence="1">
    <location>
        <begin position="217"/>
        <end position="275"/>
    </location>
</feature>
<evidence type="ECO:0000256" key="1">
    <source>
        <dbReference type="SAM" id="MobiDB-lite"/>
    </source>
</evidence>
<feature type="compositionally biased region" description="Basic and acidic residues" evidence="1">
    <location>
        <begin position="228"/>
        <end position="275"/>
    </location>
</feature>
<dbReference type="Proteomes" id="UP001501005">
    <property type="component" value="Unassembled WGS sequence"/>
</dbReference>
<comment type="caution">
    <text evidence="3">The sequence shown here is derived from an EMBL/GenBank/DDBJ whole genome shotgun (WGS) entry which is preliminary data.</text>
</comment>
<dbReference type="RefSeq" id="WP_344055334.1">
    <property type="nucleotide sequence ID" value="NZ_BAAAHG010000136.1"/>
</dbReference>
<reference evidence="3 4" key="1">
    <citation type="journal article" date="2019" name="Int. J. Syst. Evol. Microbiol.">
        <title>The Global Catalogue of Microorganisms (GCM) 10K type strain sequencing project: providing services to taxonomists for standard genome sequencing and annotation.</title>
        <authorList>
            <consortium name="The Broad Institute Genomics Platform"/>
            <consortium name="The Broad Institute Genome Sequencing Center for Infectious Disease"/>
            <person name="Wu L."/>
            <person name="Ma J."/>
        </authorList>
    </citation>
    <scope>NUCLEOTIDE SEQUENCE [LARGE SCALE GENOMIC DNA]</scope>
    <source>
        <strain evidence="3 4">JCM 10673</strain>
    </source>
</reference>
<feature type="transmembrane region" description="Helical" evidence="2">
    <location>
        <begin position="27"/>
        <end position="47"/>
    </location>
</feature>